<sequence>MAHFRSSKHLYRRVGAHRCFLCGIALVLSLGLVLLFYMSVSEDAWNMPLPPLFQQPGREVWYTAPPDTLVSDDALFRCTERWLQSDGVPSRTIIPFVVIPLTLEWEEFRRFMCRVNAHARYLYIVQNGNVEEMTRVLHQLRAAVPSERLIITHHTENIGYAAAVNEGYRVALTKSYDEVPFIGVFNCDVYFEKNFFRRYVPDIYSIVAPDAERIRALEEEKRIEEEEARATGVTTLRAAAAGIPGLSLAPLLPDRMRYASLEARQREFRQHVGMFHYHYQCMCAFLVSRLALLAGGFLDENCYPAYFEDYDWKLRMSALGFRTFIGPSERYGGFYHGVGGNIRVIKEGSDRRSLSYDLEAARVSRMLVAKPGVDYGESKWMWHREALIPMSLTPFPTVGFVVPPDVWILDRKRLAQIVQIGRGQRPAVEMRNTYNLTLLEALRPFDRART</sequence>
<evidence type="ECO:0000256" key="1">
    <source>
        <dbReference type="ARBA" id="ARBA00006739"/>
    </source>
</evidence>
<dbReference type="PANTHER" id="PTHR43179:SF12">
    <property type="entry name" value="GALACTOFURANOSYLTRANSFERASE GLFT2"/>
    <property type="match status" value="1"/>
</dbReference>
<evidence type="ECO:0000313" key="5">
    <source>
        <dbReference type="EMBL" id="KPI87822.1"/>
    </source>
</evidence>
<dbReference type="OMA" id="IGVFNCD"/>
<evidence type="ECO:0000313" key="6">
    <source>
        <dbReference type="Proteomes" id="UP000038009"/>
    </source>
</evidence>
<reference evidence="5 6" key="1">
    <citation type="journal article" date="2015" name="PLoS Pathog.">
        <title>Leptomonas seymouri: Adaptations to the Dixenous Life Cycle Analyzed by Genome Sequencing, Transcriptome Profiling and Co-infection with Leishmania donovani.</title>
        <authorList>
            <person name="Kraeva N."/>
            <person name="Butenko A."/>
            <person name="Hlavacova J."/>
            <person name="Kostygov A."/>
            <person name="Myskova J."/>
            <person name="Grybchuk D."/>
            <person name="Lestinova T."/>
            <person name="Votypka J."/>
            <person name="Volf P."/>
            <person name="Opperdoes F."/>
            <person name="Flegontov P."/>
            <person name="Lukes J."/>
            <person name="Yurchenko V."/>
        </authorList>
    </citation>
    <scope>NUCLEOTIDE SEQUENCE [LARGE SCALE GENOMIC DNA]</scope>
    <source>
        <strain evidence="5 6">ATCC 30220</strain>
    </source>
</reference>
<dbReference type="PANTHER" id="PTHR43179">
    <property type="entry name" value="RHAMNOSYLTRANSFERASE WBBL"/>
    <property type="match status" value="1"/>
</dbReference>
<dbReference type="Proteomes" id="UP000038009">
    <property type="component" value="Unassembled WGS sequence"/>
</dbReference>
<comment type="similarity">
    <text evidence="1">Belongs to the glycosyltransferase 2 family.</text>
</comment>
<protein>
    <submittedName>
        <fullName evidence="5">Beta-galactofuranosyltransferase-like protein (LPG1R)</fullName>
    </submittedName>
</protein>
<evidence type="ECO:0000256" key="3">
    <source>
        <dbReference type="ARBA" id="ARBA00022679"/>
    </source>
</evidence>
<keyword evidence="4" id="KW-0812">Transmembrane</keyword>
<keyword evidence="6" id="KW-1185">Reference proteome</keyword>
<feature type="transmembrane region" description="Helical" evidence="4">
    <location>
        <begin position="20"/>
        <end position="40"/>
    </location>
</feature>
<accession>A0A0N1PC27</accession>
<dbReference type="AlphaFoldDB" id="A0A0N1PC27"/>
<name>A0A0N1PC27_LEPSE</name>
<dbReference type="Gene3D" id="3.90.550.10">
    <property type="entry name" value="Spore Coat Polysaccharide Biosynthesis Protein SpsA, Chain A"/>
    <property type="match status" value="1"/>
</dbReference>
<dbReference type="GO" id="GO:0016757">
    <property type="term" value="F:glycosyltransferase activity"/>
    <property type="evidence" value="ECO:0007669"/>
    <property type="project" value="UniProtKB-KW"/>
</dbReference>
<keyword evidence="3 5" id="KW-0808">Transferase</keyword>
<dbReference type="SUPFAM" id="SSF53448">
    <property type="entry name" value="Nucleotide-diphospho-sugar transferases"/>
    <property type="match status" value="1"/>
</dbReference>
<dbReference type="EMBL" id="LJSK01000073">
    <property type="protein sequence ID" value="KPI87822.1"/>
    <property type="molecule type" value="Genomic_DNA"/>
</dbReference>
<evidence type="ECO:0000256" key="4">
    <source>
        <dbReference type="SAM" id="Phobius"/>
    </source>
</evidence>
<evidence type="ECO:0000256" key="2">
    <source>
        <dbReference type="ARBA" id="ARBA00022676"/>
    </source>
</evidence>
<dbReference type="InterPro" id="IPR029044">
    <property type="entry name" value="Nucleotide-diphossugar_trans"/>
</dbReference>
<keyword evidence="4" id="KW-1133">Transmembrane helix</keyword>
<proteinExistence type="inferred from homology"/>
<keyword evidence="2" id="KW-0328">Glycosyltransferase</keyword>
<dbReference type="OrthoDB" id="260805at2759"/>
<gene>
    <name evidence="5" type="ORF">ABL78_3121</name>
</gene>
<keyword evidence="4" id="KW-0472">Membrane</keyword>
<dbReference type="VEuPathDB" id="TriTrypDB:Lsey_0073_0330"/>
<organism evidence="5 6">
    <name type="scientific">Leptomonas seymouri</name>
    <dbReference type="NCBI Taxonomy" id="5684"/>
    <lineage>
        <taxon>Eukaryota</taxon>
        <taxon>Discoba</taxon>
        <taxon>Euglenozoa</taxon>
        <taxon>Kinetoplastea</taxon>
        <taxon>Metakinetoplastina</taxon>
        <taxon>Trypanosomatida</taxon>
        <taxon>Trypanosomatidae</taxon>
        <taxon>Leishmaniinae</taxon>
        <taxon>Leptomonas</taxon>
    </lineage>
</organism>
<comment type="caution">
    <text evidence="5">The sequence shown here is derived from an EMBL/GenBank/DDBJ whole genome shotgun (WGS) entry which is preliminary data.</text>
</comment>